<organism evidence="14">
    <name type="scientific">Telmatobacter sp. DSM 110680</name>
    <dbReference type="NCBI Taxonomy" id="3036704"/>
    <lineage>
        <taxon>Bacteria</taxon>
        <taxon>Pseudomonadati</taxon>
        <taxon>Acidobacteriota</taxon>
        <taxon>Terriglobia</taxon>
        <taxon>Terriglobales</taxon>
        <taxon>Acidobacteriaceae</taxon>
        <taxon>Telmatobacter</taxon>
    </lineage>
</organism>
<keyword evidence="7 11" id="KW-0210">Decarboxylase</keyword>
<dbReference type="GO" id="GO:0030145">
    <property type="term" value="F:manganese ion binding"/>
    <property type="evidence" value="ECO:0007669"/>
    <property type="project" value="UniProtKB-UniRule"/>
</dbReference>
<dbReference type="GO" id="GO:0071333">
    <property type="term" value="P:cellular response to glucose stimulus"/>
    <property type="evidence" value="ECO:0007669"/>
    <property type="project" value="TreeGrafter"/>
</dbReference>
<evidence type="ECO:0000256" key="9">
    <source>
        <dbReference type="ARBA" id="ARBA00023211"/>
    </source>
</evidence>
<dbReference type="GO" id="GO:0005829">
    <property type="term" value="C:cytosol"/>
    <property type="evidence" value="ECO:0007669"/>
    <property type="project" value="TreeGrafter"/>
</dbReference>
<feature type="binding site" evidence="11">
    <location>
        <begin position="277"/>
        <end position="282"/>
    </location>
    <ligand>
        <name>GTP</name>
        <dbReference type="ChEBI" id="CHEBI:37565"/>
    </ligand>
</feature>
<dbReference type="GO" id="GO:0005525">
    <property type="term" value="F:GTP binding"/>
    <property type="evidence" value="ECO:0007669"/>
    <property type="project" value="UniProtKB-UniRule"/>
</dbReference>
<evidence type="ECO:0000259" key="13">
    <source>
        <dbReference type="Pfam" id="PF17297"/>
    </source>
</evidence>
<evidence type="ECO:0000256" key="1">
    <source>
        <dbReference type="ARBA" id="ARBA00004742"/>
    </source>
</evidence>
<dbReference type="GO" id="GO:0033993">
    <property type="term" value="P:response to lipid"/>
    <property type="evidence" value="ECO:0007669"/>
    <property type="project" value="TreeGrafter"/>
</dbReference>
<sequence>MKHSVLNHEPSTVQTPPTTNKHLVRWVEKMADLCKPDSIHWVDGSQAEYEFLCDRLIDAGTFTKLDQKMWPGCFYARSSPNDVARVEDRTFICSLSRDAAGPTNNWEDPYVMRRRLKHLFKGCMQGRTMYVLPFSMGPVGSPMSGIGVQLTDSPYVVVNMRIMARIGAPVFAEIDKDEKRVVPCMHTVGMPLKPGQQDVPWPCNDTKYIVHFPETREIWSYGSGYGGNALLSKKCFALRIASNIARDEGWMAEHMLILGVESPKGEKTYVAAAFPSACGKTNFAMLIPPKAMHGWKVWTVGDDIAWLKPDATGRLRAINPEAGFFGVAPGTSVKTNPSAIATLSSNTIFTNVALTPDGGVWWEGMTDKPPAECLDWRGERWTPAIGKKNGTTAAHPNGRFTAPASQCPTMDPDWESPDGVPISAIIFGGRRSHTLPLVYQAFNWSSGVYIGATMGSETTAAAAGAVGKVRRDPMAMLPFCGYHMGDYFRHWIKMQRGLDVTPRIFNVNWFRKDEDGKFLWPGFSENMRVLRWIVERVHGHGRGRETAIGWVPRYEDIDWTGLDFSREAFDALMAVDRAAWRKEVIAHEELFIELHDHLPPEMIYERELLICKL</sequence>
<feature type="binding site" evidence="11">
    <location>
        <position position="85"/>
    </location>
    <ligand>
        <name>substrate</name>
    </ligand>
</feature>
<dbReference type="FunFam" id="3.40.449.10:FF:000005">
    <property type="entry name" value="Phosphoenolpyruvate carboxykinase [GTP]"/>
    <property type="match status" value="1"/>
</dbReference>
<dbReference type="SUPFAM" id="SSF53795">
    <property type="entry name" value="PEP carboxykinase-like"/>
    <property type="match status" value="1"/>
</dbReference>
<evidence type="ECO:0000256" key="7">
    <source>
        <dbReference type="ARBA" id="ARBA00022793"/>
    </source>
</evidence>
<dbReference type="GO" id="GO:0042594">
    <property type="term" value="P:response to starvation"/>
    <property type="evidence" value="ECO:0007669"/>
    <property type="project" value="TreeGrafter"/>
</dbReference>
<feature type="binding site" evidence="11">
    <location>
        <position position="254"/>
    </location>
    <ligand>
        <name>Mn(2+)</name>
        <dbReference type="ChEBI" id="CHEBI:29035"/>
    </ligand>
</feature>
<protein>
    <recommendedName>
        <fullName evidence="11">Phosphoenolpyruvate carboxykinase [GTP]</fullName>
        <shortName evidence="11">PEP carboxykinase</shortName>
        <shortName evidence="11">PEPCK</shortName>
        <ecNumber evidence="11">4.1.1.32</ecNumber>
    </recommendedName>
    <alternativeName>
        <fullName evidence="11">GTP-dependent phosphoenolpyruvate carboxykinase</fullName>
        <shortName evidence="11">GTP-PEPCK</shortName>
    </alternativeName>
</protein>
<feature type="active site" evidence="11">
    <location>
        <position position="278"/>
    </location>
</feature>
<feature type="binding site" evidence="11">
    <location>
        <position position="234"/>
    </location>
    <ligand>
        <name>Mn(2+)</name>
        <dbReference type="ChEBI" id="CHEBI:29035"/>
    </ligand>
</feature>
<dbReference type="Gene3D" id="3.90.228.20">
    <property type="match status" value="1"/>
</dbReference>
<dbReference type="Pfam" id="PF00821">
    <property type="entry name" value="PEPCK_GTP"/>
    <property type="match status" value="1"/>
</dbReference>
<dbReference type="GO" id="GO:0019543">
    <property type="term" value="P:propionate catabolic process"/>
    <property type="evidence" value="ECO:0007669"/>
    <property type="project" value="TreeGrafter"/>
</dbReference>
<dbReference type="CDD" id="cd00819">
    <property type="entry name" value="PEPCK_GTP"/>
    <property type="match status" value="1"/>
</dbReference>
<evidence type="ECO:0000256" key="10">
    <source>
        <dbReference type="ARBA" id="ARBA00023239"/>
    </source>
</evidence>
<evidence type="ECO:0000256" key="4">
    <source>
        <dbReference type="ARBA" id="ARBA00022432"/>
    </source>
</evidence>
<dbReference type="AlphaFoldDB" id="A0AAU7DGD0"/>
<gene>
    <name evidence="11" type="primary">pckG</name>
    <name evidence="14" type="ORF">P8935_17670</name>
</gene>
<dbReference type="GO" id="GO:0046327">
    <property type="term" value="P:glycerol biosynthetic process from pyruvate"/>
    <property type="evidence" value="ECO:0007669"/>
    <property type="project" value="TreeGrafter"/>
</dbReference>
<dbReference type="InterPro" id="IPR018091">
    <property type="entry name" value="PEP_carboxykin_GTP_CS"/>
</dbReference>
<dbReference type="PIRSF" id="PIRSF001348">
    <property type="entry name" value="PEP_carboxykinase_GTP"/>
    <property type="match status" value="1"/>
</dbReference>
<feature type="binding site" evidence="11">
    <location>
        <position position="303"/>
    </location>
    <ligand>
        <name>Mn(2+)</name>
        <dbReference type="ChEBI" id="CHEBI:29035"/>
    </ligand>
</feature>
<feature type="binding site" evidence="11">
    <location>
        <position position="430"/>
    </location>
    <ligand>
        <name>GTP</name>
        <dbReference type="ChEBI" id="CHEBI:37565"/>
    </ligand>
</feature>
<evidence type="ECO:0000256" key="2">
    <source>
        <dbReference type="ARBA" id="ARBA00005796"/>
    </source>
</evidence>
<evidence type="ECO:0000256" key="6">
    <source>
        <dbReference type="ARBA" id="ARBA00022741"/>
    </source>
</evidence>
<dbReference type="Gene3D" id="2.170.8.10">
    <property type="entry name" value="Phosphoenolpyruvate Carboxykinase, domain 2"/>
    <property type="match status" value="1"/>
</dbReference>
<comment type="cofactor">
    <cofactor evidence="11">
        <name>Mn(2+)</name>
        <dbReference type="ChEBI" id="CHEBI:29035"/>
    </cofactor>
    <text evidence="11">Binds 1 Mn(2+) ion per subunit.</text>
</comment>
<dbReference type="InterPro" id="IPR035078">
    <property type="entry name" value="PEP_carboxykinase_GTP_N"/>
</dbReference>
<evidence type="ECO:0000256" key="8">
    <source>
        <dbReference type="ARBA" id="ARBA00023134"/>
    </source>
</evidence>
<feature type="binding site" evidence="11">
    <location>
        <position position="276"/>
    </location>
    <ligand>
        <name>substrate</name>
    </ligand>
</feature>
<proteinExistence type="inferred from homology"/>
<dbReference type="InterPro" id="IPR013035">
    <property type="entry name" value="PEP_carboxykinase_C"/>
</dbReference>
<keyword evidence="6 11" id="KW-0547">Nucleotide-binding</keyword>
<dbReference type="GO" id="GO:0006094">
    <property type="term" value="P:gluconeogenesis"/>
    <property type="evidence" value="ECO:0007669"/>
    <property type="project" value="UniProtKB-UniRule"/>
</dbReference>
<comment type="pathway">
    <text evidence="1 11">Carbohydrate biosynthesis; gluconeogenesis.</text>
</comment>
<dbReference type="SUPFAM" id="SSF68923">
    <property type="entry name" value="PEP carboxykinase N-terminal domain"/>
    <property type="match status" value="1"/>
</dbReference>
<dbReference type="EC" id="4.1.1.32" evidence="11"/>
<dbReference type="PROSITE" id="PS00505">
    <property type="entry name" value="PEPCK_GTP"/>
    <property type="match status" value="1"/>
</dbReference>
<evidence type="ECO:0000256" key="11">
    <source>
        <dbReference type="HAMAP-Rule" id="MF_00452"/>
    </source>
</evidence>
<keyword evidence="11" id="KW-0963">Cytoplasm</keyword>
<feature type="binding site" evidence="11">
    <location>
        <begin position="523"/>
        <end position="526"/>
    </location>
    <ligand>
        <name>GTP</name>
        <dbReference type="ChEBI" id="CHEBI:37565"/>
    </ligand>
</feature>
<dbReference type="NCBIfam" id="NF003253">
    <property type="entry name" value="PRK04210.1"/>
    <property type="match status" value="1"/>
</dbReference>
<evidence type="ECO:0000256" key="5">
    <source>
        <dbReference type="ARBA" id="ARBA00022723"/>
    </source>
</evidence>
<keyword evidence="5 11" id="KW-0479">Metal-binding</keyword>
<dbReference type="Gene3D" id="3.40.449.10">
    <property type="entry name" value="Phosphoenolpyruvate Carboxykinase, domain 1"/>
    <property type="match status" value="1"/>
</dbReference>
<dbReference type="InterPro" id="IPR008209">
    <property type="entry name" value="PEP_carboxykinase_GTP"/>
</dbReference>
<dbReference type="HAMAP" id="MF_00452">
    <property type="entry name" value="PEPCK_GTP"/>
    <property type="match status" value="1"/>
</dbReference>
<comment type="subunit">
    <text evidence="3 11">Monomer.</text>
</comment>
<accession>A0AAU7DGD0</accession>
<keyword evidence="10 11" id="KW-0456">Lyase</keyword>
<keyword evidence="8 11" id="KW-0342">GTP-binding</keyword>
<evidence type="ECO:0000259" key="12">
    <source>
        <dbReference type="Pfam" id="PF00821"/>
    </source>
</evidence>
<dbReference type="InterPro" id="IPR035077">
    <property type="entry name" value="PEP_carboxykinase_GTP_C"/>
</dbReference>
<feature type="domain" description="Phosphoenolpyruvate carboxykinase GTP-utilising N-terminal" evidence="13">
    <location>
        <begin position="25"/>
        <end position="246"/>
    </location>
</feature>
<feature type="domain" description="Phosphoenolpyruvate carboxykinase C-terminal P-loop" evidence="12">
    <location>
        <begin position="250"/>
        <end position="607"/>
    </location>
</feature>
<dbReference type="GO" id="GO:0004613">
    <property type="term" value="F:phosphoenolpyruvate carboxykinase (GTP) activity"/>
    <property type="evidence" value="ECO:0007669"/>
    <property type="project" value="UniProtKB-UniRule"/>
</dbReference>
<dbReference type="GO" id="GO:0006107">
    <property type="term" value="P:oxaloacetate metabolic process"/>
    <property type="evidence" value="ECO:0007669"/>
    <property type="project" value="TreeGrafter"/>
</dbReference>
<keyword evidence="4 11" id="KW-0312">Gluconeogenesis</keyword>
<evidence type="ECO:0000256" key="3">
    <source>
        <dbReference type="ARBA" id="ARBA00011245"/>
    </source>
</evidence>
<dbReference type="PANTHER" id="PTHR11561">
    <property type="entry name" value="PHOSPHOENOLPYRUVATE CARBOXYKINASE"/>
    <property type="match status" value="1"/>
</dbReference>
<comment type="similarity">
    <text evidence="2 11">Belongs to the phosphoenolpyruvate carboxykinase [GTP] family.</text>
</comment>
<reference evidence="14" key="1">
    <citation type="submission" date="2023-03" db="EMBL/GenBank/DDBJ databases">
        <title>Edaphobacter sp.</title>
        <authorList>
            <person name="Huber K.J."/>
            <person name="Papendorf J."/>
            <person name="Pilke C."/>
            <person name="Bunk B."/>
            <person name="Sproeer C."/>
            <person name="Pester M."/>
        </authorList>
    </citation>
    <scope>NUCLEOTIDE SEQUENCE</scope>
    <source>
        <strain evidence="14">DSM 110680</strain>
    </source>
</reference>
<comment type="function">
    <text evidence="11">Catalyzes the conversion of oxaloacetate (OAA) to phosphoenolpyruvate (PEP), the rate-limiting step in the metabolic pathway that produces glucose from lactate and other precursors derived from the citric acid cycle.</text>
</comment>
<dbReference type="RefSeq" id="WP_348261618.1">
    <property type="nucleotide sequence ID" value="NZ_CP121196.1"/>
</dbReference>
<dbReference type="InterPro" id="IPR008210">
    <property type="entry name" value="PEP_carboxykinase_N"/>
</dbReference>
<comment type="subcellular location">
    <subcellularLocation>
        <location evidence="11">Cytoplasm</location>
    </subcellularLocation>
</comment>
<comment type="catalytic activity">
    <reaction evidence="11">
        <text>oxaloacetate + GTP = phosphoenolpyruvate + GDP + CO2</text>
        <dbReference type="Rhea" id="RHEA:10388"/>
        <dbReference type="ChEBI" id="CHEBI:16452"/>
        <dbReference type="ChEBI" id="CHEBI:16526"/>
        <dbReference type="ChEBI" id="CHEBI:37565"/>
        <dbReference type="ChEBI" id="CHEBI:58189"/>
        <dbReference type="ChEBI" id="CHEBI:58702"/>
        <dbReference type="EC" id="4.1.1.32"/>
    </reaction>
</comment>
<dbReference type="Pfam" id="PF17297">
    <property type="entry name" value="PEPCK_N"/>
    <property type="match status" value="1"/>
</dbReference>
<feature type="binding site" evidence="11">
    <location>
        <position position="399"/>
    </location>
    <ligand>
        <name>GTP</name>
        <dbReference type="ChEBI" id="CHEBI:37565"/>
    </ligand>
</feature>
<dbReference type="PANTHER" id="PTHR11561:SF0">
    <property type="entry name" value="PHOSPHOENOLPYRUVATE CARBOXYKINASE [GTP]-RELATED"/>
    <property type="match status" value="1"/>
</dbReference>
<keyword evidence="9 11" id="KW-0464">Manganese</keyword>
<evidence type="ECO:0000313" key="14">
    <source>
        <dbReference type="EMBL" id="XBH16389.1"/>
    </source>
</evidence>
<feature type="binding site" evidence="11">
    <location>
        <begin position="225"/>
        <end position="227"/>
    </location>
    <ligand>
        <name>substrate</name>
    </ligand>
</feature>
<feature type="binding site" evidence="11">
    <location>
        <begin position="397"/>
        <end position="399"/>
    </location>
    <ligand>
        <name>substrate</name>
    </ligand>
</feature>
<dbReference type="EMBL" id="CP121196">
    <property type="protein sequence ID" value="XBH16389.1"/>
    <property type="molecule type" value="Genomic_DNA"/>
</dbReference>
<name>A0AAU7DGD0_9BACT</name>